<dbReference type="SUPFAM" id="SSF52799">
    <property type="entry name" value="(Phosphotyrosine protein) phosphatases II"/>
    <property type="match status" value="1"/>
</dbReference>
<dbReference type="InterPro" id="IPR029021">
    <property type="entry name" value="Prot-tyrosine_phosphatase-like"/>
</dbReference>
<evidence type="ECO:0000313" key="3">
    <source>
        <dbReference type="Proteomes" id="UP000547458"/>
    </source>
</evidence>
<sequence length="255" mass="26977">MTMTTTPEIEPSAPVNLRDLGGIPVAGGILREGLALRADDLAVITDDDAARLVSAGLTSVIDLRTSDEVALTGRGPLASHPVAYHNLPLMASIGAGMPEDRSFVIDHVAMGEMYARMVETATPQLVTALGIIAVSPGATAFHCAAGRDRTGVLAAILLLVLGADDDDIVTDYARTDLNMAAIHERMRPVIGTLMARLGFDLEEMTSLTLSEEPMDISMRTMLDRLRERHGDALAPLRAAGLSDAIVAGLRERSVA</sequence>
<proteinExistence type="predicted"/>
<dbReference type="EMBL" id="JAATJL010000001">
    <property type="protein sequence ID" value="NJC23634.1"/>
    <property type="molecule type" value="Genomic_DNA"/>
</dbReference>
<evidence type="ECO:0000313" key="2">
    <source>
        <dbReference type="EMBL" id="NJC23634.1"/>
    </source>
</evidence>
<dbReference type="Gene3D" id="3.90.190.10">
    <property type="entry name" value="Protein tyrosine phosphatase superfamily"/>
    <property type="match status" value="1"/>
</dbReference>
<dbReference type="GO" id="GO:0004721">
    <property type="term" value="F:phosphoprotein phosphatase activity"/>
    <property type="evidence" value="ECO:0007669"/>
    <property type="project" value="InterPro"/>
</dbReference>
<dbReference type="RefSeq" id="WP_167994889.1">
    <property type="nucleotide sequence ID" value="NZ_JAATJL010000001.1"/>
</dbReference>
<dbReference type="PROSITE" id="PS50056">
    <property type="entry name" value="TYR_PHOSPHATASE_2"/>
    <property type="match status" value="1"/>
</dbReference>
<comment type="caution">
    <text evidence="2">The sequence shown here is derived from an EMBL/GenBank/DDBJ whole genome shotgun (WGS) entry which is preliminary data.</text>
</comment>
<dbReference type="Proteomes" id="UP000547458">
    <property type="component" value="Unassembled WGS sequence"/>
</dbReference>
<protein>
    <submittedName>
        <fullName evidence="2">Protein tyrosine/serine phosphatase</fullName>
    </submittedName>
</protein>
<accession>A0A846RT18</accession>
<dbReference type="AlphaFoldDB" id="A0A846RT18"/>
<dbReference type="Pfam" id="PF13350">
    <property type="entry name" value="Y_phosphatase3"/>
    <property type="match status" value="1"/>
</dbReference>
<reference evidence="2 3" key="1">
    <citation type="submission" date="2020-03" db="EMBL/GenBank/DDBJ databases">
        <title>Sequencing the genomes of 1000 actinobacteria strains.</title>
        <authorList>
            <person name="Klenk H.-P."/>
        </authorList>
    </citation>
    <scope>NUCLEOTIDE SEQUENCE [LARGE SCALE GENOMIC DNA]</scope>
    <source>
        <strain evidence="2 3">DSM 16403</strain>
    </source>
</reference>
<keyword evidence="3" id="KW-1185">Reference proteome</keyword>
<dbReference type="PROSITE" id="PS00383">
    <property type="entry name" value="TYR_PHOSPHATASE_1"/>
    <property type="match status" value="1"/>
</dbReference>
<dbReference type="InterPro" id="IPR016130">
    <property type="entry name" value="Tyr_Pase_AS"/>
</dbReference>
<dbReference type="InterPro" id="IPR026893">
    <property type="entry name" value="Tyr/Ser_Pase_IphP-type"/>
</dbReference>
<gene>
    <name evidence="2" type="ORF">BJ994_002710</name>
</gene>
<evidence type="ECO:0000259" key="1">
    <source>
        <dbReference type="PROSITE" id="PS50056"/>
    </source>
</evidence>
<feature type="domain" description="Tyrosine specific protein phosphatases" evidence="1">
    <location>
        <begin position="112"/>
        <end position="187"/>
    </location>
</feature>
<dbReference type="InterPro" id="IPR000387">
    <property type="entry name" value="Tyr_Pase_dom"/>
</dbReference>
<name>A0A846RT18_9MICC</name>
<organism evidence="2 3">
    <name type="scientific">Arthrobacter pigmenti</name>
    <dbReference type="NCBI Taxonomy" id="271432"/>
    <lineage>
        <taxon>Bacteria</taxon>
        <taxon>Bacillati</taxon>
        <taxon>Actinomycetota</taxon>
        <taxon>Actinomycetes</taxon>
        <taxon>Micrococcales</taxon>
        <taxon>Micrococcaceae</taxon>
        <taxon>Arthrobacter</taxon>
    </lineage>
</organism>